<evidence type="ECO:0000256" key="3">
    <source>
        <dbReference type="ARBA" id="ARBA00023052"/>
    </source>
</evidence>
<dbReference type="PANTHER" id="PTHR11516:SF60">
    <property type="entry name" value="PYRUVATE DEHYDROGENASE E1 COMPONENT SUBUNIT ALPHA"/>
    <property type="match status" value="1"/>
</dbReference>
<dbReference type="OrthoDB" id="9766715at2"/>
<sequence length="321" mass="34992">MSDVTKEQLLDFYKTMLTIRKFEDKAAELFAAGRLPGFVHLYSGEEAVATGVCASLTNKDYITSTHRGHGHLIAKGGQVDKMMAELFAKVTGYCKGRGGSMHIADVDLGILGANGIVGAGQPIAVGAAFANQYLKNDAVSVCFFGDAASNRGTFHEALNLASVWKLPVIFVCENNRFGISMNQKDHMNIVDVSQRAISYGIPGVTIDGNDVAAVYETAKDAISRARKGEGPSLIECKTWRHYGHFQGDAGLYKDVQEQEEWLKKDPILKLEEKLKVLNFAKDTELKEIRQQIQGQIDAAVAFAENSPEPSTEDVLADVYAP</sequence>
<dbReference type="InterPro" id="IPR001017">
    <property type="entry name" value="DH_E1"/>
</dbReference>
<evidence type="ECO:0000256" key="2">
    <source>
        <dbReference type="ARBA" id="ARBA00023002"/>
    </source>
</evidence>
<dbReference type="SUPFAM" id="SSF52518">
    <property type="entry name" value="Thiamin diphosphate-binding fold (THDP-binding)"/>
    <property type="match status" value="1"/>
</dbReference>
<keyword evidence="5" id="KW-0670">Pyruvate</keyword>
<dbReference type="AlphaFoldDB" id="A0A1I4I203"/>
<dbReference type="GO" id="GO:0004739">
    <property type="term" value="F:pyruvate dehydrogenase (acetyl-transferring) activity"/>
    <property type="evidence" value="ECO:0007669"/>
    <property type="project" value="TreeGrafter"/>
</dbReference>
<evidence type="ECO:0000313" key="6">
    <source>
        <dbReference type="Proteomes" id="UP000199520"/>
    </source>
</evidence>
<feature type="domain" description="Dehydrogenase E1 component" evidence="4">
    <location>
        <begin position="15"/>
        <end position="310"/>
    </location>
</feature>
<name>A0A1I4I203_9FIRM</name>
<organism evidence="5 6">
    <name type="scientific">Pelosinus propionicus DSM 13327</name>
    <dbReference type="NCBI Taxonomy" id="1123291"/>
    <lineage>
        <taxon>Bacteria</taxon>
        <taxon>Bacillati</taxon>
        <taxon>Bacillota</taxon>
        <taxon>Negativicutes</taxon>
        <taxon>Selenomonadales</taxon>
        <taxon>Sporomusaceae</taxon>
        <taxon>Pelosinus</taxon>
    </lineage>
</organism>
<evidence type="ECO:0000259" key="4">
    <source>
        <dbReference type="Pfam" id="PF00676"/>
    </source>
</evidence>
<keyword evidence="3" id="KW-0786">Thiamine pyrophosphate</keyword>
<evidence type="ECO:0000313" key="5">
    <source>
        <dbReference type="EMBL" id="SFL48482.1"/>
    </source>
</evidence>
<dbReference type="CDD" id="cd02000">
    <property type="entry name" value="TPP_E1_PDC_ADC_BCADC"/>
    <property type="match status" value="1"/>
</dbReference>
<gene>
    <name evidence="5" type="ORF">SAMN04490355_100661</name>
</gene>
<dbReference type="Gene3D" id="3.40.50.970">
    <property type="match status" value="1"/>
</dbReference>
<dbReference type="Proteomes" id="UP000199520">
    <property type="component" value="Unassembled WGS sequence"/>
</dbReference>
<dbReference type="RefSeq" id="WP_090933353.1">
    <property type="nucleotide sequence ID" value="NZ_FOTS01000006.1"/>
</dbReference>
<keyword evidence="6" id="KW-1185">Reference proteome</keyword>
<reference evidence="6" key="1">
    <citation type="submission" date="2016-10" db="EMBL/GenBank/DDBJ databases">
        <authorList>
            <person name="Varghese N."/>
            <person name="Submissions S."/>
        </authorList>
    </citation>
    <scope>NUCLEOTIDE SEQUENCE [LARGE SCALE GENOMIC DNA]</scope>
    <source>
        <strain evidence="6">DSM 13327</strain>
    </source>
</reference>
<comment type="cofactor">
    <cofactor evidence="1">
        <name>thiamine diphosphate</name>
        <dbReference type="ChEBI" id="CHEBI:58937"/>
    </cofactor>
</comment>
<dbReference type="STRING" id="1123291.SAMN04490355_100661"/>
<dbReference type="InterPro" id="IPR050642">
    <property type="entry name" value="PDH_E1_Alpha_Subunit"/>
</dbReference>
<dbReference type="Pfam" id="PF00676">
    <property type="entry name" value="E1_dh"/>
    <property type="match status" value="1"/>
</dbReference>
<keyword evidence="2" id="KW-0560">Oxidoreductase</keyword>
<dbReference type="InterPro" id="IPR029061">
    <property type="entry name" value="THDP-binding"/>
</dbReference>
<dbReference type="EMBL" id="FOTS01000006">
    <property type="protein sequence ID" value="SFL48482.1"/>
    <property type="molecule type" value="Genomic_DNA"/>
</dbReference>
<protein>
    <submittedName>
        <fullName evidence="5">Pyruvate dehydrogenase E1 component alpha subunit</fullName>
    </submittedName>
</protein>
<dbReference type="GO" id="GO:0006086">
    <property type="term" value="P:pyruvate decarboxylation to acetyl-CoA"/>
    <property type="evidence" value="ECO:0007669"/>
    <property type="project" value="TreeGrafter"/>
</dbReference>
<evidence type="ECO:0000256" key="1">
    <source>
        <dbReference type="ARBA" id="ARBA00001964"/>
    </source>
</evidence>
<dbReference type="PANTHER" id="PTHR11516">
    <property type="entry name" value="PYRUVATE DEHYDROGENASE E1 COMPONENT, ALPHA SUBUNIT BACTERIAL AND ORGANELLAR"/>
    <property type="match status" value="1"/>
</dbReference>
<proteinExistence type="predicted"/>
<accession>A0A1I4I203</accession>